<feature type="transmembrane region" description="Helical" evidence="12">
    <location>
        <begin position="301"/>
        <end position="322"/>
    </location>
</feature>
<keyword evidence="5 12" id="KW-0812">Transmembrane</keyword>
<dbReference type="PROSITE" id="PS50850">
    <property type="entry name" value="MFS"/>
    <property type="match status" value="1"/>
</dbReference>
<dbReference type="InterPro" id="IPR051084">
    <property type="entry name" value="H+-coupled_symporters"/>
</dbReference>
<dbReference type="PANTHER" id="PTHR43528:SF1">
    <property type="entry name" value="ALPHA-KETOGLUTARATE PERMEASE"/>
    <property type="match status" value="1"/>
</dbReference>
<keyword evidence="15" id="KW-1185">Reference proteome</keyword>
<feature type="transmembrane region" description="Helical" evidence="12">
    <location>
        <begin position="334"/>
        <end position="355"/>
    </location>
</feature>
<feature type="transmembrane region" description="Helical" evidence="12">
    <location>
        <begin position="431"/>
        <end position="448"/>
    </location>
</feature>
<dbReference type="AlphaFoldDB" id="A0AAX3EK66"/>
<evidence type="ECO:0000256" key="3">
    <source>
        <dbReference type="ARBA" id="ARBA00022448"/>
    </source>
</evidence>
<dbReference type="PANTHER" id="PTHR43528">
    <property type="entry name" value="ALPHA-KETOGLUTARATE PERMEASE"/>
    <property type="match status" value="1"/>
</dbReference>
<protein>
    <recommendedName>
        <fullName evidence="10">Putative proline/betaine transporter</fullName>
    </recommendedName>
</protein>
<keyword evidence="4" id="KW-1003">Cell membrane</keyword>
<dbReference type="FunFam" id="1.20.1250.20:FF:000001">
    <property type="entry name" value="Dicarboxylate MFS transporter"/>
    <property type="match status" value="1"/>
</dbReference>
<comment type="function">
    <text evidence="9">May be a proton symporter involved in the uptake of osmolytes such as proline and glycine betaine.</text>
</comment>
<evidence type="ECO:0000256" key="11">
    <source>
        <dbReference type="SAM" id="MobiDB-lite"/>
    </source>
</evidence>
<feature type="transmembrane region" description="Helical" evidence="12">
    <location>
        <begin position="160"/>
        <end position="180"/>
    </location>
</feature>
<dbReference type="InterPro" id="IPR005829">
    <property type="entry name" value="Sugar_transporter_CS"/>
</dbReference>
<feature type="compositionally biased region" description="Polar residues" evidence="11">
    <location>
        <begin position="1"/>
        <end position="10"/>
    </location>
</feature>
<evidence type="ECO:0000256" key="2">
    <source>
        <dbReference type="ARBA" id="ARBA00008240"/>
    </source>
</evidence>
<dbReference type="Pfam" id="PF00083">
    <property type="entry name" value="Sugar_tr"/>
    <property type="match status" value="1"/>
</dbReference>
<evidence type="ECO:0000256" key="5">
    <source>
        <dbReference type="ARBA" id="ARBA00022692"/>
    </source>
</evidence>
<feature type="domain" description="Major facilitator superfamily (MFS) profile" evidence="13">
    <location>
        <begin position="64"/>
        <end position="484"/>
    </location>
</feature>
<feature type="transmembrane region" description="Helical" evidence="12">
    <location>
        <begin position="367"/>
        <end position="389"/>
    </location>
</feature>
<feature type="transmembrane region" description="Helical" evidence="12">
    <location>
        <begin position="236"/>
        <end position="255"/>
    </location>
</feature>
<feature type="region of interest" description="Disordered" evidence="11">
    <location>
        <begin position="1"/>
        <end position="39"/>
    </location>
</feature>
<feature type="transmembrane region" description="Helical" evidence="12">
    <location>
        <begin position="460"/>
        <end position="479"/>
    </location>
</feature>
<comment type="subcellular location">
    <subcellularLocation>
        <location evidence="1">Cell membrane</location>
        <topology evidence="1">Multi-pass membrane protein</topology>
    </subcellularLocation>
</comment>
<reference evidence="14" key="1">
    <citation type="submission" date="2022-07" db="EMBL/GenBank/DDBJ databases">
        <authorList>
            <person name="Wu T."/>
        </authorList>
    </citation>
    <scope>NUCLEOTIDE SEQUENCE</scope>
    <source>
        <strain evidence="14">SD-1</strain>
    </source>
</reference>
<dbReference type="EMBL" id="CP101185">
    <property type="protein sequence ID" value="UYV97922.1"/>
    <property type="molecule type" value="Genomic_DNA"/>
</dbReference>
<dbReference type="SUPFAM" id="SSF103473">
    <property type="entry name" value="MFS general substrate transporter"/>
    <property type="match status" value="1"/>
</dbReference>
<evidence type="ECO:0000256" key="7">
    <source>
        <dbReference type="ARBA" id="ARBA00022989"/>
    </source>
</evidence>
<feature type="transmembrane region" description="Helical" evidence="12">
    <location>
        <begin position="136"/>
        <end position="154"/>
    </location>
</feature>
<evidence type="ECO:0000256" key="1">
    <source>
        <dbReference type="ARBA" id="ARBA00004651"/>
    </source>
</evidence>
<sequence length="540" mass="57521">MPIDQSNTVSPDGARNATGNKVAAGHEPAAAKVGKSTKMPKLRTKRRLKESDVNVVNQPMLKKALGGTIVGNTMEWYDVGVFGYLITTMGPVFLPEADPSVQTLFLLGTFAATFIARPLGGVVFGWLGDKIGRQKVLAATLMLMAASTFAVGLLPGYAQIGIWAAALLVILKLVQGFSTGGEYAGATTFVSEYAPDKRRGFFASFLDMGSYIGFALGAALVSVLQLTLGQAAMEEWGWRIPFLVAGPLGIIAVYFRTKIEESPQFQATLDAQEALAKDAASHDVHVAKGPIGIIKAYWRQILLAMILAAAANTVGYALTSYMPTYLTDSKGYDPVHGTLLTIPVLVIMALCIPLTGKLSDRIGRRPVLWIGAGSTVVFSIPAFMLIGIGDVWSTLFGLALIAFPVTFYVSNLASALPALFPTSSRYGGMGIAYNFSVAIFGGTTPFIVQGLIEGTGDDMMPAYYLMATSIVGGIAIFFLRESAKRPLPGSMPSVDTEAEARELVETQDSNPLINLNEMPFDGQPVSDVAFGRDKKDLTPA</sequence>
<dbReference type="PROSITE" id="PS00216">
    <property type="entry name" value="SUGAR_TRANSPORT_1"/>
    <property type="match status" value="1"/>
</dbReference>
<evidence type="ECO:0000259" key="13">
    <source>
        <dbReference type="PROSITE" id="PS50850"/>
    </source>
</evidence>
<organism evidence="14 15">
    <name type="scientific">Paenarthrobacter ureafaciens</name>
    <dbReference type="NCBI Taxonomy" id="37931"/>
    <lineage>
        <taxon>Bacteria</taxon>
        <taxon>Bacillati</taxon>
        <taxon>Actinomycetota</taxon>
        <taxon>Actinomycetes</taxon>
        <taxon>Micrococcales</taxon>
        <taxon>Micrococcaceae</taxon>
        <taxon>Paenarthrobacter</taxon>
    </lineage>
</organism>
<evidence type="ECO:0000256" key="10">
    <source>
        <dbReference type="ARBA" id="ARBA00039918"/>
    </source>
</evidence>
<dbReference type="GO" id="GO:0005886">
    <property type="term" value="C:plasma membrane"/>
    <property type="evidence" value="ECO:0007669"/>
    <property type="project" value="UniProtKB-SubCell"/>
</dbReference>
<dbReference type="InterPro" id="IPR005828">
    <property type="entry name" value="MFS_sugar_transport-like"/>
</dbReference>
<dbReference type="Gene3D" id="1.20.1250.20">
    <property type="entry name" value="MFS general substrate transporter like domains"/>
    <property type="match status" value="2"/>
</dbReference>
<feature type="transmembrane region" description="Helical" evidence="12">
    <location>
        <begin position="395"/>
        <end position="419"/>
    </location>
</feature>
<dbReference type="PROSITE" id="PS00217">
    <property type="entry name" value="SUGAR_TRANSPORT_2"/>
    <property type="match status" value="1"/>
</dbReference>
<keyword evidence="7 12" id="KW-1133">Transmembrane helix</keyword>
<dbReference type="GO" id="GO:0015293">
    <property type="term" value="F:symporter activity"/>
    <property type="evidence" value="ECO:0007669"/>
    <property type="project" value="UniProtKB-KW"/>
</dbReference>
<accession>A0AAX3EK66</accession>
<evidence type="ECO:0000313" key="15">
    <source>
        <dbReference type="Proteomes" id="UP001163293"/>
    </source>
</evidence>
<dbReference type="InterPro" id="IPR036259">
    <property type="entry name" value="MFS_trans_sf"/>
</dbReference>
<proteinExistence type="inferred from homology"/>
<dbReference type="RefSeq" id="WP_182264026.1">
    <property type="nucleotide sequence ID" value="NZ_CP043010.1"/>
</dbReference>
<comment type="similarity">
    <text evidence="2">Belongs to the major facilitator superfamily. Metabolite:H+ Symporter (MHS) family (TC 2.A.1.6) family.</text>
</comment>
<name>A0AAX3EK66_PAEUR</name>
<keyword evidence="8 12" id="KW-0472">Membrane</keyword>
<evidence type="ECO:0000256" key="8">
    <source>
        <dbReference type="ARBA" id="ARBA00023136"/>
    </source>
</evidence>
<keyword evidence="3" id="KW-0813">Transport</keyword>
<evidence type="ECO:0000313" key="14">
    <source>
        <dbReference type="EMBL" id="UYV97922.1"/>
    </source>
</evidence>
<evidence type="ECO:0000256" key="12">
    <source>
        <dbReference type="SAM" id="Phobius"/>
    </source>
</evidence>
<keyword evidence="6" id="KW-0769">Symport</keyword>
<evidence type="ECO:0000256" key="4">
    <source>
        <dbReference type="ARBA" id="ARBA00022475"/>
    </source>
</evidence>
<gene>
    <name evidence="14" type="ORF">NL394_01345</name>
</gene>
<evidence type="ECO:0000256" key="6">
    <source>
        <dbReference type="ARBA" id="ARBA00022847"/>
    </source>
</evidence>
<dbReference type="InterPro" id="IPR020846">
    <property type="entry name" value="MFS_dom"/>
</dbReference>
<evidence type="ECO:0000256" key="9">
    <source>
        <dbReference type="ARBA" id="ARBA00037295"/>
    </source>
</evidence>
<feature type="transmembrane region" description="Helical" evidence="12">
    <location>
        <begin position="201"/>
        <end position="224"/>
    </location>
</feature>
<feature type="transmembrane region" description="Helical" evidence="12">
    <location>
        <begin position="104"/>
        <end position="127"/>
    </location>
</feature>
<dbReference type="Proteomes" id="UP001163293">
    <property type="component" value="Chromosome"/>
</dbReference>